<dbReference type="InterPro" id="IPR007832">
    <property type="entry name" value="RNA_pol_Rpc34"/>
</dbReference>
<keyword evidence="3" id="KW-0804">Transcription</keyword>
<evidence type="ECO:0000256" key="1">
    <source>
        <dbReference type="ARBA" id="ARBA00004123"/>
    </source>
</evidence>
<sequence length="461" mass="53123">MSVPTKKILSKEDAKKQDFSKKLVDLLKQKPEGILMKEIQEKFSDYSRQFISSVINEMHLQFCMLVANSPLVSPPKKKRLRGLSTEEHNVYNAIERSNRIGRTSLELRHQNAQMKTLDLNKVLKKLLTKNLITEYKTTAQKKLYVCPQFKPIDDAYTHAFLNKLGHIDSEFVEDIKDFIYQEITGSVLFYFSIAYTYMYIYGFKGATSSELASSLSRHQKTSNPKGLPLDDVERIVYLLLVENLVEIVPSTVPRGIVRSFLKPYQNSYRHILEAVKKIRKYKQNIESQLNESTNEQQSQSFSIHPIDSAKDELDHKTIKKQSEEKHSSSPSIPIKIEDMGNSFNPFDMSGVSSSRNSNIKMTANQSTLSANQKIKIEYDKPNDTSLSLLERAHIHRIQIDDEKEEWLTIEGENGIRFKAIQHKYTSTFTYIPCQSCPVYHQCNDGGVINPKDCIYLEEWID</sequence>
<evidence type="ECO:0000256" key="4">
    <source>
        <dbReference type="ARBA" id="ARBA00023242"/>
    </source>
</evidence>
<feature type="compositionally biased region" description="Basic and acidic residues" evidence="5">
    <location>
        <begin position="307"/>
        <end position="327"/>
    </location>
</feature>
<dbReference type="Proteomes" id="UP000023152">
    <property type="component" value="Unassembled WGS sequence"/>
</dbReference>
<dbReference type="Pfam" id="PF05158">
    <property type="entry name" value="RNA_pol_Rpc34"/>
    <property type="match status" value="2"/>
</dbReference>
<evidence type="ECO:0000313" key="7">
    <source>
        <dbReference type="Proteomes" id="UP000023152"/>
    </source>
</evidence>
<comment type="caution">
    <text evidence="6">The sequence shown here is derived from an EMBL/GenBank/DDBJ whole genome shotgun (WGS) entry which is preliminary data.</text>
</comment>
<evidence type="ECO:0000256" key="3">
    <source>
        <dbReference type="ARBA" id="ARBA00023163"/>
    </source>
</evidence>
<keyword evidence="4" id="KW-0539">Nucleus</keyword>
<dbReference type="GO" id="GO:0005666">
    <property type="term" value="C:RNA polymerase III complex"/>
    <property type="evidence" value="ECO:0007669"/>
    <property type="project" value="InterPro"/>
</dbReference>
<dbReference type="AlphaFoldDB" id="X6M951"/>
<comment type="subcellular location">
    <subcellularLocation>
        <location evidence="1">Nucleus</location>
    </subcellularLocation>
</comment>
<dbReference type="GO" id="GO:0006383">
    <property type="term" value="P:transcription by RNA polymerase III"/>
    <property type="evidence" value="ECO:0007669"/>
    <property type="project" value="InterPro"/>
</dbReference>
<gene>
    <name evidence="6" type="ORF">RFI_27827</name>
</gene>
<comment type="similarity">
    <text evidence="2">Belongs to the eukaryotic RPC34/RPC39 RNA polymerase subunit family.</text>
</comment>
<evidence type="ECO:0008006" key="8">
    <source>
        <dbReference type="Google" id="ProtNLM"/>
    </source>
</evidence>
<accession>X6M951</accession>
<evidence type="ECO:0000256" key="5">
    <source>
        <dbReference type="SAM" id="MobiDB-lite"/>
    </source>
</evidence>
<dbReference type="OrthoDB" id="613763at2759"/>
<organism evidence="6 7">
    <name type="scientific">Reticulomyxa filosa</name>
    <dbReference type="NCBI Taxonomy" id="46433"/>
    <lineage>
        <taxon>Eukaryota</taxon>
        <taxon>Sar</taxon>
        <taxon>Rhizaria</taxon>
        <taxon>Retaria</taxon>
        <taxon>Foraminifera</taxon>
        <taxon>Monothalamids</taxon>
        <taxon>Reticulomyxidae</taxon>
        <taxon>Reticulomyxa</taxon>
    </lineage>
</organism>
<proteinExistence type="inferred from homology"/>
<dbReference type="PANTHER" id="PTHR12780">
    <property type="entry name" value="RNA POLYMERASE III DNA DIRECTED , 39KD SUBUNIT-RELATED"/>
    <property type="match status" value="1"/>
</dbReference>
<dbReference type="InterPro" id="IPR036388">
    <property type="entry name" value="WH-like_DNA-bd_sf"/>
</dbReference>
<evidence type="ECO:0000313" key="6">
    <source>
        <dbReference type="EMBL" id="ETO09550.1"/>
    </source>
</evidence>
<name>X6M951_RETFI</name>
<reference evidence="6 7" key="1">
    <citation type="journal article" date="2013" name="Curr. Biol.">
        <title>The Genome of the Foraminiferan Reticulomyxa filosa.</title>
        <authorList>
            <person name="Glockner G."/>
            <person name="Hulsmann N."/>
            <person name="Schleicher M."/>
            <person name="Noegel A.A."/>
            <person name="Eichinger L."/>
            <person name="Gallinger C."/>
            <person name="Pawlowski J."/>
            <person name="Sierra R."/>
            <person name="Euteneuer U."/>
            <person name="Pillet L."/>
            <person name="Moustafa A."/>
            <person name="Platzer M."/>
            <person name="Groth M."/>
            <person name="Szafranski K."/>
            <person name="Schliwa M."/>
        </authorList>
    </citation>
    <scope>NUCLEOTIDE SEQUENCE [LARGE SCALE GENOMIC DNA]</scope>
</reference>
<dbReference type="Gene3D" id="1.10.10.10">
    <property type="entry name" value="Winged helix-like DNA-binding domain superfamily/Winged helix DNA-binding domain"/>
    <property type="match status" value="1"/>
</dbReference>
<dbReference type="InterPro" id="IPR016049">
    <property type="entry name" value="RNA_pol_Rpc34-like"/>
</dbReference>
<dbReference type="EMBL" id="ASPP01024008">
    <property type="protein sequence ID" value="ETO09550.1"/>
    <property type="molecule type" value="Genomic_DNA"/>
</dbReference>
<feature type="region of interest" description="Disordered" evidence="5">
    <location>
        <begin position="306"/>
        <end position="334"/>
    </location>
</feature>
<keyword evidence="7" id="KW-1185">Reference proteome</keyword>
<protein>
    <recommendedName>
        <fullName evidence="8">DNA-directed RNA polymerase III subunit RPC6</fullName>
    </recommendedName>
</protein>
<evidence type="ECO:0000256" key="2">
    <source>
        <dbReference type="ARBA" id="ARBA00011038"/>
    </source>
</evidence>